<gene>
    <name evidence="1" type="ordered locus">NT01EI_1522</name>
</gene>
<name>C5B7X2_EDWI9</name>
<organism evidence="1 2">
    <name type="scientific">Edwardsiella ictaluri (strain 93-146)</name>
    <dbReference type="NCBI Taxonomy" id="634503"/>
    <lineage>
        <taxon>Bacteria</taxon>
        <taxon>Pseudomonadati</taxon>
        <taxon>Pseudomonadota</taxon>
        <taxon>Gammaproteobacteria</taxon>
        <taxon>Enterobacterales</taxon>
        <taxon>Hafniaceae</taxon>
        <taxon>Edwardsiella</taxon>
    </lineage>
</organism>
<dbReference type="AlphaFoldDB" id="C5B7X2"/>
<dbReference type="Pfam" id="PF03400">
    <property type="entry name" value="DDE_Tnp_IS1"/>
    <property type="match status" value="1"/>
</dbReference>
<reference evidence="2" key="1">
    <citation type="submission" date="2009-03" db="EMBL/GenBank/DDBJ databases">
        <title>Complete genome sequence of Edwardsiella ictaluri 93-146.</title>
        <authorList>
            <person name="Williams M.L."/>
            <person name="Gillaspy A.F."/>
            <person name="Dyer D.W."/>
            <person name="Thune R.L."/>
            <person name="Waldbieser G.C."/>
            <person name="Schuster S.C."/>
            <person name="Gipson J."/>
            <person name="Zaitshik J."/>
            <person name="Landry C."/>
            <person name="Lawrence M.L."/>
        </authorList>
    </citation>
    <scope>NUCLEOTIDE SEQUENCE [LARGE SCALE GENOMIC DNA]</scope>
    <source>
        <strain evidence="2">93-146</strain>
    </source>
</reference>
<dbReference type="GO" id="GO:0004803">
    <property type="term" value="F:transposase activity"/>
    <property type="evidence" value="ECO:0007669"/>
    <property type="project" value="InterPro"/>
</dbReference>
<dbReference type="KEGG" id="eic:NT01EI_1522"/>
<accession>C5B7X2</accession>
<dbReference type="GO" id="GO:0006313">
    <property type="term" value="P:DNA transposition"/>
    <property type="evidence" value="ECO:0007669"/>
    <property type="project" value="InterPro"/>
</dbReference>
<dbReference type="HOGENOM" id="CLU_076276_9_1_6"/>
<evidence type="ECO:0000313" key="1">
    <source>
        <dbReference type="EMBL" id="ACR68708.1"/>
    </source>
</evidence>
<reference evidence="1 2" key="2">
    <citation type="journal article" date="2012" name="J. Bacteriol.">
        <title>Genome Sequence of Edwardsiella ictaluri 93-146, a Strain Associated with a Natural Channel Catfish Outbreak of Enteric Septicemia of Catfish.</title>
        <authorList>
            <person name="Williams M.L."/>
            <person name="Gillaspy A.F."/>
            <person name="Dyer D.W."/>
            <person name="Thune R.L."/>
            <person name="Waldbieser G.C."/>
            <person name="Schuster S.C."/>
            <person name="Gipson J."/>
            <person name="Zaitshik J."/>
            <person name="Landry C."/>
            <person name="Banes M.M."/>
            <person name="Lawrence M.L."/>
        </authorList>
    </citation>
    <scope>NUCLEOTIDE SEQUENCE [LARGE SCALE GENOMIC DNA]</scope>
    <source>
        <strain evidence="1 2">93-146</strain>
    </source>
</reference>
<dbReference type="InterPro" id="IPR005063">
    <property type="entry name" value="Transposase_27"/>
</dbReference>
<dbReference type="Proteomes" id="UP000001485">
    <property type="component" value="Chromosome"/>
</dbReference>
<dbReference type="GO" id="GO:0003677">
    <property type="term" value="F:DNA binding"/>
    <property type="evidence" value="ECO:0007669"/>
    <property type="project" value="InterPro"/>
</dbReference>
<protein>
    <submittedName>
        <fullName evidence="1">Iso-IS1 ORF2</fullName>
    </submittedName>
</protein>
<dbReference type="EMBL" id="CP001600">
    <property type="protein sequence ID" value="ACR68708.1"/>
    <property type="molecule type" value="Genomic_DNA"/>
</dbReference>
<evidence type="ECO:0000313" key="2">
    <source>
        <dbReference type="Proteomes" id="UP000001485"/>
    </source>
</evidence>
<proteinExistence type="predicted"/>
<sequence>MWLTAFNIGMITRDDWGNPIREVPWGKPLTGTIFTQHSERNSLMLRTRIKRLARKRIGFSRAIALHEKVTGALSKSLCPTHRRRYRPEYATGVGGIGHK</sequence>
<dbReference type="OrthoDB" id="9783238at2"/>